<name>A0A9N9FIM0_9GLOM</name>
<comment type="caution">
    <text evidence="1">The sequence shown here is derived from an EMBL/GenBank/DDBJ whole genome shotgun (WGS) entry which is preliminary data.</text>
</comment>
<proteinExistence type="predicted"/>
<gene>
    <name evidence="1" type="ORF">PBRASI_LOCUS4332</name>
</gene>
<keyword evidence="2" id="KW-1185">Reference proteome</keyword>
<sequence length="82" mass="9228">MVQQFSYPAVARKTERPRAFLDERQLRPLLPRPASHAELNYESWTGIVKTVSHSTQYTLVTFDAKTSFRGSSGTLLKGSEKG</sequence>
<reference evidence="1" key="1">
    <citation type="submission" date="2021-06" db="EMBL/GenBank/DDBJ databases">
        <authorList>
            <person name="Kallberg Y."/>
            <person name="Tangrot J."/>
            <person name="Rosling A."/>
        </authorList>
    </citation>
    <scope>NUCLEOTIDE SEQUENCE</scope>
    <source>
        <strain evidence="1">BR232B</strain>
    </source>
</reference>
<dbReference type="AlphaFoldDB" id="A0A9N9FIM0"/>
<protein>
    <submittedName>
        <fullName evidence="1">242_t:CDS:1</fullName>
    </submittedName>
</protein>
<dbReference type="EMBL" id="CAJVPI010000442">
    <property type="protein sequence ID" value="CAG8535660.1"/>
    <property type="molecule type" value="Genomic_DNA"/>
</dbReference>
<evidence type="ECO:0000313" key="1">
    <source>
        <dbReference type="EMBL" id="CAG8535660.1"/>
    </source>
</evidence>
<evidence type="ECO:0000313" key="2">
    <source>
        <dbReference type="Proteomes" id="UP000789739"/>
    </source>
</evidence>
<organism evidence="1 2">
    <name type="scientific">Paraglomus brasilianum</name>
    <dbReference type="NCBI Taxonomy" id="144538"/>
    <lineage>
        <taxon>Eukaryota</taxon>
        <taxon>Fungi</taxon>
        <taxon>Fungi incertae sedis</taxon>
        <taxon>Mucoromycota</taxon>
        <taxon>Glomeromycotina</taxon>
        <taxon>Glomeromycetes</taxon>
        <taxon>Paraglomerales</taxon>
        <taxon>Paraglomeraceae</taxon>
        <taxon>Paraglomus</taxon>
    </lineage>
</organism>
<accession>A0A9N9FIM0</accession>
<dbReference type="Proteomes" id="UP000789739">
    <property type="component" value="Unassembled WGS sequence"/>
</dbReference>